<proteinExistence type="predicted"/>
<dbReference type="InterPro" id="IPR011009">
    <property type="entry name" value="Kinase-like_dom_sf"/>
</dbReference>
<evidence type="ECO:0000256" key="4">
    <source>
        <dbReference type="ARBA" id="ARBA00022777"/>
    </source>
</evidence>
<feature type="domain" description="Protein kinase" evidence="6">
    <location>
        <begin position="1"/>
        <end position="294"/>
    </location>
</feature>
<dbReference type="InterPro" id="IPR000719">
    <property type="entry name" value="Prot_kinase_dom"/>
</dbReference>
<dbReference type="Pfam" id="PF00069">
    <property type="entry name" value="Pkinase"/>
    <property type="match status" value="1"/>
</dbReference>
<protein>
    <submittedName>
        <fullName evidence="9">Protein kinase domain-containing protein</fullName>
    </submittedName>
</protein>
<dbReference type="PROSITE" id="PS50011">
    <property type="entry name" value="PROTEIN_KINASE_DOM"/>
    <property type="match status" value="1"/>
</dbReference>
<dbReference type="PANTHER" id="PTHR46485">
    <property type="entry name" value="LIM DOMAIN KINASE 1"/>
    <property type="match status" value="1"/>
</dbReference>
<dbReference type="WBParaSite" id="ECPE_0000749101-mRNA-1">
    <property type="protein sequence ID" value="ECPE_0000749101-mRNA-1"/>
    <property type="gene ID" value="ECPE_0000749101"/>
</dbReference>
<dbReference type="AlphaFoldDB" id="A0A183AKJ0"/>
<dbReference type="Proteomes" id="UP000272942">
    <property type="component" value="Unassembled WGS sequence"/>
</dbReference>
<sequence length="348" mass="38184">MPYTSFNSPFRLTMRFLAFFSGSLQNILIRVTPCPLWDSKDFGSPVQLPYGLRVGQNVLVSDAHFQFEYLNDPKYRRPGHPIRPSNNFRCLEEGSSGTSFCSSSSKVSPMLDQGGEYMGDQSSNSSTVDWDLRNGDSNPLVDIKGTRESLFRSLPTVVPIWQQTTWVANSRPRYTAIVADLGLCLDLSQENADTVSLVGNPYYISPECLNRVAPYSFAADLFAIGLLICELVTQLVNDGVNVPRTKEFGLDHEHLPVPTSCPNWFFQLAVDCCTVDHQKRPTTAEVIERLTEFLSADPASITPTDLPDVISSTCAVGRTTHAVSSTCLLNGSSELNGVGKGKVPSVDA</sequence>
<keyword evidence="2" id="KW-0808">Transferase</keyword>
<dbReference type="SMART" id="SM00220">
    <property type="entry name" value="S_TKc"/>
    <property type="match status" value="1"/>
</dbReference>
<dbReference type="SUPFAM" id="SSF56112">
    <property type="entry name" value="Protein kinase-like (PK-like)"/>
    <property type="match status" value="1"/>
</dbReference>
<dbReference type="GO" id="GO:0005634">
    <property type="term" value="C:nucleus"/>
    <property type="evidence" value="ECO:0007669"/>
    <property type="project" value="TreeGrafter"/>
</dbReference>
<keyword evidence="4" id="KW-0418">Kinase</keyword>
<evidence type="ECO:0000313" key="7">
    <source>
        <dbReference type="EMBL" id="VDP81213.1"/>
    </source>
</evidence>
<reference evidence="9" key="1">
    <citation type="submission" date="2016-06" db="UniProtKB">
        <authorList>
            <consortium name="WormBaseParasite"/>
        </authorList>
    </citation>
    <scope>IDENTIFICATION</scope>
</reference>
<organism evidence="9">
    <name type="scientific">Echinostoma caproni</name>
    <dbReference type="NCBI Taxonomy" id="27848"/>
    <lineage>
        <taxon>Eukaryota</taxon>
        <taxon>Metazoa</taxon>
        <taxon>Spiralia</taxon>
        <taxon>Lophotrochozoa</taxon>
        <taxon>Platyhelminthes</taxon>
        <taxon>Trematoda</taxon>
        <taxon>Digenea</taxon>
        <taxon>Plagiorchiida</taxon>
        <taxon>Echinostomata</taxon>
        <taxon>Echinostomatoidea</taxon>
        <taxon>Echinostomatidae</taxon>
        <taxon>Echinostoma</taxon>
    </lineage>
</organism>
<evidence type="ECO:0000313" key="8">
    <source>
        <dbReference type="Proteomes" id="UP000272942"/>
    </source>
</evidence>
<dbReference type="OrthoDB" id="6266426at2759"/>
<evidence type="ECO:0000259" key="6">
    <source>
        <dbReference type="PROSITE" id="PS50011"/>
    </source>
</evidence>
<gene>
    <name evidence="7" type="ORF">ECPE_LOCUS7475</name>
</gene>
<evidence type="ECO:0000256" key="2">
    <source>
        <dbReference type="ARBA" id="ARBA00022679"/>
    </source>
</evidence>
<dbReference type="GO" id="GO:0005524">
    <property type="term" value="F:ATP binding"/>
    <property type="evidence" value="ECO:0007669"/>
    <property type="project" value="UniProtKB-KW"/>
</dbReference>
<dbReference type="GO" id="GO:0005737">
    <property type="term" value="C:cytoplasm"/>
    <property type="evidence" value="ECO:0007669"/>
    <property type="project" value="TreeGrafter"/>
</dbReference>
<evidence type="ECO:0000256" key="1">
    <source>
        <dbReference type="ARBA" id="ARBA00022527"/>
    </source>
</evidence>
<dbReference type="GO" id="GO:0004674">
    <property type="term" value="F:protein serine/threonine kinase activity"/>
    <property type="evidence" value="ECO:0007669"/>
    <property type="project" value="UniProtKB-KW"/>
</dbReference>
<dbReference type="PANTHER" id="PTHR46485:SF5">
    <property type="entry name" value="CENTER DIVIDER, ISOFORM A"/>
    <property type="match status" value="1"/>
</dbReference>
<reference evidence="7 8" key="2">
    <citation type="submission" date="2018-11" db="EMBL/GenBank/DDBJ databases">
        <authorList>
            <consortium name="Pathogen Informatics"/>
        </authorList>
    </citation>
    <scope>NUCLEOTIDE SEQUENCE [LARGE SCALE GENOMIC DNA]</scope>
    <source>
        <strain evidence="7 8">Egypt</strain>
    </source>
</reference>
<dbReference type="EMBL" id="UZAN01044651">
    <property type="protein sequence ID" value="VDP81213.1"/>
    <property type="molecule type" value="Genomic_DNA"/>
</dbReference>
<evidence type="ECO:0000256" key="5">
    <source>
        <dbReference type="ARBA" id="ARBA00022840"/>
    </source>
</evidence>
<keyword evidence="5" id="KW-0067">ATP-binding</keyword>
<dbReference type="Gene3D" id="1.10.510.10">
    <property type="entry name" value="Transferase(Phosphotransferase) domain 1"/>
    <property type="match status" value="1"/>
</dbReference>
<dbReference type="InterPro" id="IPR050940">
    <property type="entry name" value="Actin_reg-Ser/Thr_kinase"/>
</dbReference>
<name>A0A183AKJ0_9TREM</name>
<evidence type="ECO:0000313" key="9">
    <source>
        <dbReference type="WBParaSite" id="ECPE_0000749101-mRNA-1"/>
    </source>
</evidence>
<keyword evidence="8" id="KW-1185">Reference proteome</keyword>
<dbReference type="GO" id="GO:0030036">
    <property type="term" value="P:actin cytoskeleton organization"/>
    <property type="evidence" value="ECO:0007669"/>
    <property type="project" value="TreeGrafter"/>
</dbReference>
<keyword evidence="3" id="KW-0547">Nucleotide-binding</keyword>
<accession>A0A183AKJ0</accession>
<keyword evidence="1" id="KW-0723">Serine/threonine-protein kinase</keyword>
<evidence type="ECO:0000256" key="3">
    <source>
        <dbReference type="ARBA" id="ARBA00022741"/>
    </source>
</evidence>